<dbReference type="RefSeq" id="WP_028309861.1">
    <property type="nucleotide sequence ID" value="NZ_AXWS01000001.1"/>
</dbReference>
<evidence type="ECO:0000259" key="12">
    <source>
        <dbReference type="Pfam" id="PF04963"/>
    </source>
</evidence>
<dbReference type="Proteomes" id="UP000675920">
    <property type="component" value="Unplaced"/>
</dbReference>
<dbReference type="PANTHER" id="PTHR32248:SF4">
    <property type="entry name" value="RNA POLYMERASE SIGMA-54 FACTOR"/>
    <property type="match status" value="1"/>
</dbReference>
<dbReference type="PROSITE" id="PS00717">
    <property type="entry name" value="SIGMA54_1"/>
    <property type="match status" value="1"/>
</dbReference>
<dbReference type="GO" id="GO:0003677">
    <property type="term" value="F:DNA binding"/>
    <property type="evidence" value="ECO:0007669"/>
    <property type="project" value="UniProtKB-KW"/>
</dbReference>
<evidence type="ECO:0000256" key="9">
    <source>
        <dbReference type="PIRNR" id="PIRNR000774"/>
    </source>
</evidence>
<feature type="domain" description="RNA polymerase sigma factor 54 DNA-binding" evidence="11">
    <location>
        <begin position="358"/>
        <end position="513"/>
    </location>
</feature>
<dbReference type="Pfam" id="PF04552">
    <property type="entry name" value="Sigma54_DBD"/>
    <property type="match status" value="1"/>
</dbReference>
<dbReference type="PROSITE" id="PS50044">
    <property type="entry name" value="SIGMA54_3"/>
    <property type="match status" value="1"/>
</dbReference>
<comment type="similarity">
    <text evidence="1 9">Belongs to the sigma-54 factor family.</text>
</comment>
<dbReference type="OrthoDB" id="9814402at2"/>
<evidence type="ECO:0000313" key="13">
    <source>
        <dbReference type="Proteomes" id="UP000675920"/>
    </source>
</evidence>
<evidence type="ECO:0000313" key="14">
    <source>
        <dbReference type="RefSeq" id="WP_028309861.1"/>
    </source>
</evidence>
<dbReference type="NCBIfam" id="NF009118">
    <property type="entry name" value="PRK12469.1"/>
    <property type="match status" value="1"/>
</dbReference>
<dbReference type="GO" id="GO:0006352">
    <property type="term" value="P:DNA-templated transcription initiation"/>
    <property type="evidence" value="ECO:0007669"/>
    <property type="project" value="InterPro"/>
</dbReference>
<dbReference type="InterPro" id="IPR038709">
    <property type="entry name" value="RpoN_core-bd_sf"/>
</dbReference>
<feature type="compositionally biased region" description="Gly residues" evidence="10">
    <location>
        <begin position="109"/>
        <end position="118"/>
    </location>
</feature>
<keyword evidence="8 9" id="KW-0804">Transcription</keyword>
<sequence>MKQSLQLRMSQHLALTPQLQQSIRLLQLSTLELNQELEQILSDNPLLERIDNPLSQGVSLSADGSLVQSHVSTDSATPVSEPPSGEAADGDRAASSDADNRDADYEGGSDFGDSGGEYGSDYGRPSGEEDDTRPQLGEDGVTLREHLLEQLRLEKLGVRERLLVGILIESLDEDGYLHATEEDILELWPHDDPFEPDELADAVDILQGFDPPGVGARSISESLVLQLRDENEMTEDVDADVLECARVICAEHLQLLAQRDFTKLRKFLACDDDTLREAHNLIRRLNPYPGSAFSRHESNYVVPDIVVRRVKGEWTAMLNPDVIPKLRINDLYANILKASRGQGGGGANGNSASGGATLSSQLQEARWLIKNVQQRFDTILRVAQAIVERQRAFFTHGEVAMRPLVLREIADILGLHESTVSRVTTQKYMLTTFGTFELKYFFGSHVATETGGAASSTAIRALIKQLIGAENPKDPLSDSRLAEMLGEQGIVVARRTVAKYRETLKIPPVNLRRSL</sequence>
<evidence type="ECO:0000256" key="10">
    <source>
        <dbReference type="SAM" id="MobiDB-lite"/>
    </source>
</evidence>
<feature type="compositionally biased region" description="Basic and acidic residues" evidence="10">
    <location>
        <begin position="89"/>
        <end position="104"/>
    </location>
</feature>
<dbReference type="Gene3D" id="1.10.10.60">
    <property type="entry name" value="Homeodomain-like"/>
    <property type="match status" value="1"/>
</dbReference>
<dbReference type="PANTHER" id="PTHR32248">
    <property type="entry name" value="RNA POLYMERASE SIGMA-54 FACTOR"/>
    <property type="match status" value="1"/>
</dbReference>
<dbReference type="Pfam" id="PF00309">
    <property type="entry name" value="Sigma54_AID"/>
    <property type="match status" value="1"/>
</dbReference>
<dbReference type="InterPro" id="IPR007634">
    <property type="entry name" value="RNA_pol_sigma_54_DNA-bd"/>
</dbReference>
<dbReference type="PRINTS" id="PR00045">
    <property type="entry name" value="SIGMA54FCT"/>
</dbReference>
<name>A0A8B6X0L2_9BURK</name>
<feature type="domain" description="RNA polymerase sigma factor 54 core-binding" evidence="12">
    <location>
        <begin position="140"/>
        <end position="332"/>
    </location>
</feature>
<keyword evidence="2 9" id="KW-0240">DNA-directed RNA polymerase</keyword>
<evidence type="ECO:0000256" key="6">
    <source>
        <dbReference type="ARBA" id="ARBA00023082"/>
    </source>
</evidence>
<evidence type="ECO:0000256" key="4">
    <source>
        <dbReference type="ARBA" id="ARBA00022695"/>
    </source>
</evidence>
<dbReference type="GO" id="GO:0000428">
    <property type="term" value="C:DNA-directed RNA polymerase complex"/>
    <property type="evidence" value="ECO:0007669"/>
    <property type="project" value="UniProtKB-KW"/>
</dbReference>
<organism evidence="13 14">
    <name type="scientific">Derxia gummosa DSM 723</name>
    <dbReference type="NCBI Taxonomy" id="1121388"/>
    <lineage>
        <taxon>Bacteria</taxon>
        <taxon>Pseudomonadati</taxon>
        <taxon>Pseudomonadota</taxon>
        <taxon>Betaproteobacteria</taxon>
        <taxon>Burkholderiales</taxon>
        <taxon>Alcaligenaceae</taxon>
        <taxon>Derxia</taxon>
    </lineage>
</organism>
<dbReference type="NCBIfam" id="TIGR02395">
    <property type="entry name" value="rpoN_sigma"/>
    <property type="match status" value="1"/>
</dbReference>
<keyword evidence="7 9" id="KW-0238">DNA-binding</keyword>
<proteinExistence type="inferred from homology"/>
<dbReference type="GO" id="GO:0016779">
    <property type="term" value="F:nucleotidyltransferase activity"/>
    <property type="evidence" value="ECO:0007669"/>
    <property type="project" value="UniProtKB-KW"/>
</dbReference>
<accession>A0A8B6X0L2</accession>
<evidence type="ECO:0000256" key="8">
    <source>
        <dbReference type="ARBA" id="ARBA00023163"/>
    </source>
</evidence>
<dbReference type="Pfam" id="PF04963">
    <property type="entry name" value="Sigma54_CBD"/>
    <property type="match status" value="1"/>
</dbReference>
<evidence type="ECO:0000256" key="2">
    <source>
        <dbReference type="ARBA" id="ARBA00022478"/>
    </source>
</evidence>
<evidence type="ECO:0000256" key="1">
    <source>
        <dbReference type="ARBA" id="ARBA00008798"/>
    </source>
</evidence>
<dbReference type="InterPro" id="IPR000394">
    <property type="entry name" value="RNA_pol_sigma_54"/>
</dbReference>
<comment type="function">
    <text evidence="9">Sigma factors are initiation factors that promote the attachment of RNA polymerase to specific initiation sites and are then released.</text>
</comment>
<evidence type="ECO:0000256" key="3">
    <source>
        <dbReference type="ARBA" id="ARBA00022679"/>
    </source>
</evidence>
<dbReference type="Gene3D" id="1.10.10.1330">
    <property type="entry name" value="RNA polymerase sigma-54 factor, core-binding domain"/>
    <property type="match status" value="1"/>
</dbReference>
<reference evidence="14" key="1">
    <citation type="submission" date="2025-08" db="UniProtKB">
        <authorList>
            <consortium name="RefSeq"/>
        </authorList>
    </citation>
    <scope>IDENTIFICATION</scope>
</reference>
<evidence type="ECO:0000256" key="5">
    <source>
        <dbReference type="ARBA" id="ARBA00023015"/>
    </source>
</evidence>
<evidence type="ECO:0000256" key="7">
    <source>
        <dbReference type="ARBA" id="ARBA00023125"/>
    </source>
</evidence>
<feature type="compositionally biased region" description="Polar residues" evidence="10">
    <location>
        <begin position="66"/>
        <end position="78"/>
    </location>
</feature>
<dbReference type="NCBIfam" id="NF004595">
    <property type="entry name" value="PRK05932.1-2"/>
    <property type="match status" value="1"/>
</dbReference>
<protein>
    <recommendedName>
        <fullName evidence="9">RNA polymerase sigma-54 factor</fullName>
    </recommendedName>
</protein>
<feature type="region of interest" description="Disordered" evidence="10">
    <location>
        <begin position="62"/>
        <end position="136"/>
    </location>
</feature>
<keyword evidence="5 9" id="KW-0805">Transcription regulation</keyword>
<dbReference type="GO" id="GO:0001216">
    <property type="term" value="F:DNA-binding transcription activator activity"/>
    <property type="evidence" value="ECO:0007669"/>
    <property type="project" value="InterPro"/>
</dbReference>
<dbReference type="AlphaFoldDB" id="A0A8B6X0L2"/>
<dbReference type="NCBIfam" id="NF004598">
    <property type="entry name" value="PRK05932.1-5"/>
    <property type="match status" value="1"/>
</dbReference>
<keyword evidence="13" id="KW-1185">Reference proteome</keyword>
<dbReference type="PROSITE" id="PS00718">
    <property type="entry name" value="SIGMA54_2"/>
    <property type="match status" value="1"/>
</dbReference>
<dbReference type="PIRSF" id="PIRSF000774">
    <property type="entry name" value="RpoN"/>
    <property type="match status" value="1"/>
</dbReference>
<evidence type="ECO:0000259" key="11">
    <source>
        <dbReference type="Pfam" id="PF04552"/>
    </source>
</evidence>
<dbReference type="GO" id="GO:0016987">
    <property type="term" value="F:sigma factor activity"/>
    <property type="evidence" value="ECO:0007669"/>
    <property type="project" value="UniProtKB-KW"/>
</dbReference>
<keyword evidence="4 9" id="KW-0548">Nucleotidyltransferase</keyword>
<keyword evidence="3 9" id="KW-0808">Transferase</keyword>
<dbReference type="InterPro" id="IPR007046">
    <property type="entry name" value="RNA_pol_sigma_54_core-bd"/>
</dbReference>
<keyword evidence="6 9" id="KW-0731">Sigma factor</keyword>